<protein>
    <submittedName>
        <fullName evidence="6">APC family permease</fullName>
    </submittedName>
</protein>
<keyword evidence="4 5" id="KW-0472">Membrane</keyword>
<feature type="transmembrane region" description="Helical" evidence="5">
    <location>
        <begin position="101"/>
        <end position="122"/>
    </location>
</feature>
<dbReference type="EMBL" id="JBHSDR010000003">
    <property type="protein sequence ID" value="MFC4293680.1"/>
    <property type="molecule type" value="Genomic_DNA"/>
</dbReference>
<dbReference type="Gene3D" id="1.20.1740.10">
    <property type="entry name" value="Amino acid/polyamine transporter I"/>
    <property type="match status" value="1"/>
</dbReference>
<feature type="transmembrane region" description="Helical" evidence="5">
    <location>
        <begin position="420"/>
        <end position="436"/>
    </location>
</feature>
<dbReference type="PIRSF" id="PIRSF006060">
    <property type="entry name" value="AA_transporter"/>
    <property type="match status" value="1"/>
</dbReference>
<evidence type="ECO:0000256" key="1">
    <source>
        <dbReference type="ARBA" id="ARBA00004141"/>
    </source>
</evidence>
<dbReference type="Pfam" id="PF13520">
    <property type="entry name" value="AA_permease_2"/>
    <property type="match status" value="1"/>
</dbReference>
<dbReference type="InterPro" id="IPR050598">
    <property type="entry name" value="AminoAcid_Transporter"/>
</dbReference>
<reference evidence="7" key="1">
    <citation type="journal article" date="2019" name="Int. J. Syst. Evol. Microbiol.">
        <title>The Global Catalogue of Microorganisms (GCM) 10K type strain sequencing project: providing services to taxonomists for standard genome sequencing and annotation.</title>
        <authorList>
            <consortium name="The Broad Institute Genomics Platform"/>
            <consortium name="The Broad Institute Genome Sequencing Center for Infectious Disease"/>
            <person name="Wu L."/>
            <person name="Ma J."/>
        </authorList>
    </citation>
    <scope>NUCLEOTIDE SEQUENCE [LARGE SCALE GENOMIC DNA]</scope>
    <source>
        <strain evidence="7">CGMCC 1.12989</strain>
    </source>
</reference>
<proteinExistence type="predicted"/>
<feature type="transmembrane region" description="Helical" evidence="5">
    <location>
        <begin position="323"/>
        <end position="349"/>
    </location>
</feature>
<dbReference type="PANTHER" id="PTHR11785">
    <property type="entry name" value="AMINO ACID TRANSPORTER"/>
    <property type="match status" value="1"/>
</dbReference>
<comment type="caution">
    <text evidence="6">The sequence shown here is derived from an EMBL/GenBank/DDBJ whole genome shotgun (WGS) entry which is preliminary data.</text>
</comment>
<feature type="transmembrane region" description="Helical" evidence="5">
    <location>
        <begin position="16"/>
        <end position="38"/>
    </location>
</feature>
<accession>A0ABV8RMC8</accession>
<evidence type="ECO:0000256" key="5">
    <source>
        <dbReference type="SAM" id="Phobius"/>
    </source>
</evidence>
<organism evidence="6 7">
    <name type="scientific">Novosphingobium tardum</name>
    <dbReference type="NCBI Taxonomy" id="1538021"/>
    <lineage>
        <taxon>Bacteria</taxon>
        <taxon>Pseudomonadati</taxon>
        <taxon>Pseudomonadota</taxon>
        <taxon>Alphaproteobacteria</taxon>
        <taxon>Sphingomonadales</taxon>
        <taxon>Sphingomonadaceae</taxon>
        <taxon>Novosphingobium</taxon>
    </lineage>
</organism>
<feature type="transmembrane region" description="Helical" evidence="5">
    <location>
        <begin position="280"/>
        <end position="302"/>
    </location>
</feature>
<sequence>MTAHAGDTVIHIEQQLVRVLGIAFGLAVVIGGMVGQGIMRSPGIVAGAVGAPLAIMAVWLVGGLLSALDAFSTAELAASHPRAGGPYALARRAFGPLAGTMIGWTDWLQGVVSIGFIAVVFGEYVHELGLAERAPVGLISVLLLASIGALHWHGTRVCGASQTTATALKALMMLGLVAALALAPGAPADPSPGPSPAVTLAGVVIALRLTLTTYAGWNASCYFSEEMHEPERNVARATFMGIGLVTLLYLAVNAALLHVMTPAQLASSKLPAADALQRTLGGSSGLVITIIAVISVGAIANLMCMQFTRVAFAVSRDGALPAFLSQVAPGGTPRLAMVTTIGFAMLFAASGTYETLVTIAAVPGSLILLAIDLAAMRLRRIEPDLPRPFRMPLFPLPALVGALCNIAIIAAMVWQDPANSLIGIVLLACVGVVYIARDALVRRAPA</sequence>
<dbReference type="InterPro" id="IPR002293">
    <property type="entry name" value="AA/rel_permease1"/>
</dbReference>
<gene>
    <name evidence="6" type="ORF">ACFO0A_01265</name>
</gene>
<keyword evidence="3 5" id="KW-1133">Transmembrane helix</keyword>
<feature type="transmembrane region" description="Helical" evidence="5">
    <location>
        <begin position="396"/>
        <end position="414"/>
    </location>
</feature>
<keyword evidence="2 5" id="KW-0812">Transmembrane</keyword>
<evidence type="ECO:0000256" key="4">
    <source>
        <dbReference type="ARBA" id="ARBA00023136"/>
    </source>
</evidence>
<comment type="subcellular location">
    <subcellularLocation>
        <location evidence="1">Membrane</location>
        <topology evidence="1">Multi-pass membrane protein</topology>
    </subcellularLocation>
</comment>
<evidence type="ECO:0000256" key="3">
    <source>
        <dbReference type="ARBA" id="ARBA00022989"/>
    </source>
</evidence>
<dbReference type="RefSeq" id="WP_379537169.1">
    <property type="nucleotide sequence ID" value="NZ_JBHSDR010000003.1"/>
</dbReference>
<dbReference type="PANTHER" id="PTHR11785:SF512">
    <property type="entry name" value="SOBREMESA, ISOFORM B"/>
    <property type="match status" value="1"/>
</dbReference>
<evidence type="ECO:0000313" key="7">
    <source>
        <dbReference type="Proteomes" id="UP001595828"/>
    </source>
</evidence>
<feature type="transmembrane region" description="Helical" evidence="5">
    <location>
        <begin position="134"/>
        <end position="154"/>
    </location>
</feature>
<feature type="transmembrane region" description="Helical" evidence="5">
    <location>
        <begin position="166"/>
        <end position="185"/>
    </location>
</feature>
<feature type="transmembrane region" description="Helical" evidence="5">
    <location>
        <begin position="238"/>
        <end position="260"/>
    </location>
</feature>
<name>A0ABV8RMC8_9SPHN</name>
<evidence type="ECO:0000313" key="6">
    <source>
        <dbReference type="EMBL" id="MFC4293680.1"/>
    </source>
</evidence>
<evidence type="ECO:0000256" key="2">
    <source>
        <dbReference type="ARBA" id="ARBA00022692"/>
    </source>
</evidence>
<dbReference type="Proteomes" id="UP001595828">
    <property type="component" value="Unassembled WGS sequence"/>
</dbReference>
<keyword evidence="7" id="KW-1185">Reference proteome</keyword>
<feature type="transmembrane region" description="Helical" evidence="5">
    <location>
        <begin position="44"/>
        <end position="68"/>
    </location>
</feature>
<feature type="transmembrane region" description="Helical" evidence="5">
    <location>
        <begin position="355"/>
        <end position="375"/>
    </location>
</feature>
<feature type="transmembrane region" description="Helical" evidence="5">
    <location>
        <begin position="197"/>
        <end position="217"/>
    </location>
</feature>